<feature type="transmembrane region" description="Helical" evidence="1">
    <location>
        <begin position="43"/>
        <end position="60"/>
    </location>
</feature>
<feature type="transmembrane region" description="Helical" evidence="1">
    <location>
        <begin position="103"/>
        <end position="125"/>
    </location>
</feature>
<name>A0A4R5MJ49_9SPHI</name>
<evidence type="ECO:0000256" key="1">
    <source>
        <dbReference type="SAM" id="Phobius"/>
    </source>
</evidence>
<reference evidence="2 3" key="1">
    <citation type="submission" date="2019-02" db="EMBL/GenBank/DDBJ databases">
        <title>Pedobacter sp. nov., a novel speices isolated from soil of pinguins habitat in Antarcitica.</title>
        <authorList>
            <person name="He R.-H."/>
        </authorList>
    </citation>
    <scope>NUCLEOTIDE SEQUENCE [LARGE SCALE GENOMIC DNA]</scope>
    <source>
        <strain evidence="2 3">E01020</strain>
    </source>
</reference>
<dbReference type="EMBL" id="SJCY01000009">
    <property type="protein sequence ID" value="TDG35591.1"/>
    <property type="molecule type" value="Genomic_DNA"/>
</dbReference>
<sequence length="187" mass="21629">MGIDLRYEQIREGFVKKFNLPILKQLLLISFFSSFLANIDGGGAFLIPLIFGAYIVYQFYEKRQRLKFVTYFFPFIFLIIFFTAGGSFLIHFNGESSISDTNILIKIFTGLCSAYVVLITIWLFSKGQLKSFQFLILTIMIPIPYFLGLQSMAERVEIFLFYFLFNTGLSLAISNYFLPLKIKSINE</sequence>
<gene>
    <name evidence="2" type="ORF">EZJ43_13295</name>
</gene>
<dbReference type="Proteomes" id="UP000295668">
    <property type="component" value="Unassembled WGS sequence"/>
</dbReference>
<organism evidence="2 3">
    <name type="scientific">Pedobacter changchengzhani</name>
    <dbReference type="NCBI Taxonomy" id="2529274"/>
    <lineage>
        <taxon>Bacteria</taxon>
        <taxon>Pseudomonadati</taxon>
        <taxon>Bacteroidota</taxon>
        <taxon>Sphingobacteriia</taxon>
        <taxon>Sphingobacteriales</taxon>
        <taxon>Sphingobacteriaceae</taxon>
        <taxon>Pedobacter</taxon>
    </lineage>
</organism>
<keyword evidence="1" id="KW-1133">Transmembrane helix</keyword>
<protein>
    <submittedName>
        <fullName evidence="2">Uncharacterized protein</fullName>
    </submittedName>
</protein>
<keyword evidence="1" id="KW-0812">Transmembrane</keyword>
<comment type="caution">
    <text evidence="2">The sequence shown here is derived from an EMBL/GenBank/DDBJ whole genome shotgun (WGS) entry which is preliminary data.</text>
</comment>
<dbReference type="RefSeq" id="WP_133263201.1">
    <property type="nucleotide sequence ID" value="NZ_SJCY01000009.1"/>
</dbReference>
<evidence type="ECO:0000313" key="2">
    <source>
        <dbReference type="EMBL" id="TDG35591.1"/>
    </source>
</evidence>
<keyword evidence="1" id="KW-0472">Membrane</keyword>
<dbReference type="OrthoDB" id="9935142at2"/>
<feature type="transmembrane region" description="Helical" evidence="1">
    <location>
        <begin position="132"/>
        <end position="153"/>
    </location>
</feature>
<keyword evidence="3" id="KW-1185">Reference proteome</keyword>
<feature type="transmembrane region" description="Helical" evidence="1">
    <location>
        <begin position="159"/>
        <end position="178"/>
    </location>
</feature>
<accession>A0A4R5MJ49</accession>
<dbReference type="AlphaFoldDB" id="A0A4R5MJ49"/>
<evidence type="ECO:0000313" key="3">
    <source>
        <dbReference type="Proteomes" id="UP000295668"/>
    </source>
</evidence>
<proteinExistence type="predicted"/>
<feature type="transmembrane region" description="Helical" evidence="1">
    <location>
        <begin position="72"/>
        <end position="91"/>
    </location>
</feature>